<gene>
    <name evidence="9" type="primary">LOC113723705</name>
</gene>
<keyword evidence="4 7" id="KW-1133">Transmembrane helix</keyword>
<dbReference type="Pfam" id="PF05078">
    <property type="entry name" value="DUF679"/>
    <property type="match status" value="1"/>
</dbReference>
<feature type="region of interest" description="Disordered" evidence="6">
    <location>
        <begin position="1"/>
        <end position="21"/>
    </location>
</feature>
<keyword evidence="3 7" id="KW-0812">Transmembrane</keyword>
<name>A0ABM4WNQ1_COFAR</name>
<dbReference type="GeneID" id="113723705"/>
<sequence>MDLQPCLEQQQQSHANDSTPNGKPYCNSIQHPVHKTLATAANLANLLPTGTVLAFRTLTPSFSNKGRCQPSNKYLTAFLIGFCTVICFFSSFTDSFFDKHDGKLYYGIATFKGLYIFNNECRRDHDEKSEGEDMKELSEYRIRWIDFVHAFVSLLVFLIFALSDTDVQNCFFPEAGSNMDALFMNLPLGAGILSSFLFTIFPTIRRGIGYADLPSRAK</sequence>
<feature type="transmembrane region" description="Helical" evidence="7">
    <location>
        <begin position="74"/>
        <end position="92"/>
    </location>
</feature>
<protein>
    <submittedName>
        <fullName evidence="9">Protein DMP10</fullName>
    </submittedName>
</protein>
<proteinExistence type="inferred from homology"/>
<evidence type="ECO:0000256" key="4">
    <source>
        <dbReference type="ARBA" id="ARBA00022989"/>
    </source>
</evidence>
<comment type="subcellular location">
    <subcellularLocation>
        <location evidence="1">Membrane</location>
        <topology evidence="1">Multi-pass membrane protein</topology>
    </subcellularLocation>
</comment>
<evidence type="ECO:0000256" key="6">
    <source>
        <dbReference type="SAM" id="MobiDB-lite"/>
    </source>
</evidence>
<dbReference type="Proteomes" id="UP001652660">
    <property type="component" value="Chromosome 2c"/>
</dbReference>
<evidence type="ECO:0000256" key="7">
    <source>
        <dbReference type="SAM" id="Phobius"/>
    </source>
</evidence>
<comment type="similarity">
    <text evidence="2">Belongs to the plant DMP1 protein family.</text>
</comment>
<dbReference type="InterPro" id="IPR007770">
    <property type="entry name" value="DMP"/>
</dbReference>
<evidence type="ECO:0000313" key="8">
    <source>
        <dbReference type="Proteomes" id="UP001652660"/>
    </source>
</evidence>
<accession>A0ABM4WNQ1</accession>
<feature type="transmembrane region" description="Helical" evidence="7">
    <location>
        <begin position="142"/>
        <end position="162"/>
    </location>
</feature>
<feature type="compositionally biased region" description="Polar residues" evidence="6">
    <location>
        <begin position="7"/>
        <end position="21"/>
    </location>
</feature>
<reference evidence="9" key="1">
    <citation type="submission" date="2025-08" db="UniProtKB">
        <authorList>
            <consortium name="RefSeq"/>
        </authorList>
    </citation>
    <scope>IDENTIFICATION</scope>
    <source>
        <tissue evidence="9">Leaves</tissue>
    </source>
</reference>
<evidence type="ECO:0000256" key="1">
    <source>
        <dbReference type="ARBA" id="ARBA00004141"/>
    </source>
</evidence>
<evidence type="ECO:0000256" key="3">
    <source>
        <dbReference type="ARBA" id="ARBA00022692"/>
    </source>
</evidence>
<dbReference type="PANTHER" id="PTHR31621:SF5">
    <property type="entry name" value="PROTEIN DMP10"/>
    <property type="match status" value="1"/>
</dbReference>
<evidence type="ECO:0000313" key="9">
    <source>
        <dbReference type="RefSeq" id="XP_071933408.1"/>
    </source>
</evidence>
<dbReference type="PANTHER" id="PTHR31621">
    <property type="entry name" value="PROTEIN DMP3"/>
    <property type="match status" value="1"/>
</dbReference>
<organism evidence="8 9">
    <name type="scientific">Coffea arabica</name>
    <name type="common">Arabian coffee</name>
    <dbReference type="NCBI Taxonomy" id="13443"/>
    <lineage>
        <taxon>Eukaryota</taxon>
        <taxon>Viridiplantae</taxon>
        <taxon>Streptophyta</taxon>
        <taxon>Embryophyta</taxon>
        <taxon>Tracheophyta</taxon>
        <taxon>Spermatophyta</taxon>
        <taxon>Magnoliopsida</taxon>
        <taxon>eudicotyledons</taxon>
        <taxon>Gunneridae</taxon>
        <taxon>Pentapetalae</taxon>
        <taxon>asterids</taxon>
        <taxon>lamiids</taxon>
        <taxon>Gentianales</taxon>
        <taxon>Rubiaceae</taxon>
        <taxon>Ixoroideae</taxon>
        <taxon>Gardenieae complex</taxon>
        <taxon>Bertiereae - Coffeeae clade</taxon>
        <taxon>Coffeeae</taxon>
        <taxon>Coffea</taxon>
    </lineage>
</organism>
<keyword evidence="5 7" id="KW-0472">Membrane</keyword>
<feature type="transmembrane region" description="Helical" evidence="7">
    <location>
        <begin position="182"/>
        <end position="201"/>
    </location>
</feature>
<keyword evidence="8" id="KW-1185">Reference proteome</keyword>
<dbReference type="RefSeq" id="XP_071933408.1">
    <property type="nucleotide sequence ID" value="XM_072077307.1"/>
</dbReference>
<evidence type="ECO:0000256" key="2">
    <source>
        <dbReference type="ARBA" id="ARBA00008707"/>
    </source>
</evidence>
<evidence type="ECO:0000256" key="5">
    <source>
        <dbReference type="ARBA" id="ARBA00023136"/>
    </source>
</evidence>